<evidence type="ECO:0000313" key="10">
    <source>
        <dbReference type="Proteomes" id="UP000469523"/>
    </source>
</evidence>
<dbReference type="Proteomes" id="UP000469523">
    <property type="component" value="Unassembled WGS sequence"/>
</dbReference>
<evidence type="ECO:0000256" key="1">
    <source>
        <dbReference type="ARBA" id="ARBA00004651"/>
    </source>
</evidence>
<feature type="transmembrane region" description="Helical" evidence="8">
    <location>
        <begin position="12"/>
        <end position="29"/>
    </location>
</feature>
<feature type="transmembrane region" description="Helical" evidence="8">
    <location>
        <begin position="189"/>
        <end position="208"/>
    </location>
</feature>
<sequence>MNNVKKKDNKVFYISLSLTIIIVLWAILAQTSFANTANHLLNFLTTNFGWSYLIAMFIFVLFCLVLAFSKYGNIKLGPDDSKPEYSTVSWFAMLFGAGMGIGLVFWGVAEPISHFVNPAPGMEAGTLESANFALRASFMHWGFHPWANYSIIGLALAYFQFRKNKPGLISSIFIPLLGEDRVNGPIGKLIDVLAVFATIAGVATSLGLGTLQINSGLNYLFNIPETTVVQLAIILIITILYIWTAVSGIDKGIKLLGDVNLILAFGLLLLTFIFGPTLKIMNSFVNGLGQYINSFITESLHIEAFGDNSWLNSWTIFYWAWWIAWAPFVGTFIARISKGRTIREFIGGVIFAPAIVSIVWFAAFGSMGINLAETVGIEGLASAASNPSTALFFVFSKYPLSSVLSFIAVLLLGTFFITSANSATFVLGMLTSEGDLNPSKQKQFIWGILQALLATALLLAGGLEALQTASVVAAFPFIFVMILAIVSLMKALKEENK</sequence>
<dbReference type="InterPro" id="IPR000060">
    <property type="entry name" value="BCCT_transptr"/>
</dbReference>
<feature type="transmembrane region" description="Helical" evidence="8">
    <location>
        <begin position="49"/>
        <end position="68"/>
    </location>
</feature>
<keyword evidence="3" id="KW-0813">Transport</keyword>
<evidence type="ECO:0000256" key="2">
    <source>
        <dbReference type="ARBA" id="ARBA00005658"/>
    </source>
</evidence>
<feature type="transmembrane region" description="Helical" evidence="8">
    <location>
        <begin position="469"/>
        <end position="489"/>
    </location>
</feature>
<feature type="transmembrane region" description="Helical" evidence="8">
    <location>
        <begin position="261"/>
        <end position="281"/>
    </location>
</feature>
<feature type="transmembrane region" description="Helical" evidence="8">
    <location>
        <begin position="143"/>
        <end position="161"/>
    </location>
</feature>
<evidence type="ECO:0000256" key="6">
    <source>
        <dbReference type="ARBA" id="ARBA00022989"/>
    </source>
</evidence>
<feature type="transmembrane region" description="Helical" evidence="8">
    <location>
        <begin position="403"/>
        <end position="432"/>
    </location>
</feature>
<proteinExistence type="inferred from homology"/>
<dbReference type="InterPro" id="IPR018093">
    <property type="entry name" value="BCCT_CS"/>
</dbReference>
<keyword evidence="4" id="KW-1003">Cell membrane</keyword>
<gene>
    <name evidence="9" type="ORF">FYJ83_09390</name>
</gene>
<protein>
    <submittedName>
        <fullName evidence="9">BCCT family transporter</fullName>
    </submittedName>
</protein>
<organism evidence="9 10">
    <name type="scientific">Tissierella pigra</name>
    <dbReference type="NCBI Taxonomy" id="2607614"/>
    <lineage>
        <taxon>Bacteria</taxon>
        <taxon>Bacillati</taxon>
        <taxon>Bacillota</taxon>
        <taxon>Tissierellia</taxon>
        <taxon>Tissierellales</taxon>
        <taxon>Tissierellaceae</taxon>
        <taxon>Tissierella</taxon>
    </lineage>
</organism>
<keyword evidence="5 8" id="KW-0812">Transmembrane</keyword>
<evidence type="ECO:0000256" key="3">
    <source>
        <dbReference type="ARBA" id="ARBA00022448"/>
    </source>
</evidence>
<evidence type="ECO:0000313" key="9">
    <source>
        <dbReference type="EMBL" id="MSU01678.1"/>
    </source>
</evidence>
<evidence type="ECO:0000256" key="5">
    <source>
        <dbReference type="ARBA" id="ARBA00022692"/>
    </source>
</evidence>
<dbReference type="NCBIfam" id="TIGR00842">
    <property type="entry name" value="bcct"/>
    <property type="match status" value="1"/>
</dbReference>
<comment type="caution">
    <text evidence="9">The sequence shown here is derived from an EMBL/GenBank/DDBJ whole genome shotgun (WGS) entry which is preliminary data.</text>
</comment>
<dbReference type="GO" id="GO:0022857">
    <property type="term" value="F:transmembrane transporter activity"/>
    <property type="evidence" value="ECO:0007669"/>
    <property type="project" value="InterPro"/>
</dbReference>
<comment type="subcellular location">
    <subcellularLocation>
        <location evidence="1">Cell membrane</location>
        <topology evidence="1">Multi-pass membrane protein</topology>
    </subcellularLocation>
</comment>
<feature type="transmembrane region" description="Helical" evidence="8">
    <location>
        <begin position="345"/>
        <end position="363"/>
    </location>
</feature>
<reference evidence="9 10" key="1">
    <citation type="submission" date="2019-09" db="EMBL/GenBank/DDBJ databases">
        <title>In-depth cultivation of the pig gut microbiome towards novel bacterial diversity and tailored functional studies.</title>
        <authorList>
            <person name="Wylensek D."/>
            <person name="Hitch T.C.A."/>
            <person name="Clavel T."/>
        </authorList>
    </citation>
    <scope>NUCLEOTIDE SEQUENCE [LARGE SCALE GENOMIC DNA]</scope>
    <source>
        <strain evidence="9 10">WCA3-693-APC-4?</strain>
    </source>
</reference>
<comment type="similarity">
    <text evidence="2">Belongs to the BCCT transporter (TC 2.A.15) family.</text>
</comment>
<dbReference type="RefSeq" id="WP_154440085.1">
    <property type="nucleotide sequence ID" value="NZ_JAHLPJ010000001.1"/>
</dbReference>
<accession>A0A6N7XZM8</accession>
<dbReference type="AlphaFoldDB" id="A0A6N7XZM8"/>
<feature type="transmembrane region" description="Helical" evidence="8">
    <location>
        <begin position="228"/>
        <end position="249"/>
    </location>
</feature>
<keyword evidence="6 8" id="KW-1133">Transmembrane helix</keyword>
<dbReference type="GO" id="GO:0005886">
    <property type="term" value="C:plasma membrane"/>
    <property type="evidence" value="ECO:0007669"/>
    <property type="project" value="UniProtKB-SubCell"/>
</dbReference>
<keyword evidence="10" id="KW-1185">Reference proteome</keyword>
<dbReference type="PANTHER" id="PTHR30047">
    <property type="entry name" value="HIGH-AFFINITY CHOLINE TRANSPORT PROTEIN-RELATED"/>
    <property type="match status" value="1"/>
</dbReference>
<dbReference type="EMBL" id="VUNQ01000017">
    <property type="protein sequence ID" value="MSU01678.1"/>
    <property type="molecule type" value="Genomic_DNA"/>
</dbReference>
<evidence type="ECO:0000256" key="8">
    <source>
        <dbReference type="SAM" id="Phobius"/>
    </source>
</evidence>
<evidence type="ECO:0000256" key="4">
    <source>
        <dbReference type="ARBA" id="ARBA00022475"/>
    </source>
</evidence>
<dbReference type="PANTHER" id="PTHR30047:SF7">
    <property type="entry name" value="HIGH-AFFINITY CHOLINE TRANSPORT PROTEIN"/>
    <property type="match status" value="1"/>
</dbReference>
<feature type="transmembrane region" description="Helical" evidence="8">
    <location>
        <begin position="316"/>
        <end position="333"/>
    </location>
</feature>
<dbReference type="PROSITE" id="PS01303">
    <property type="entry name" value="BCCT"/>
    <property type="match status" value="1"/>
</dbReference>
<feature type="transmembrane region" description="Helical" evidence="8">
    <location>
        <begin position="88"/>
        <end position="109"/>
    </location>
</feature>
<dbReference type="Pfam" id="PF02028">
    <property type="entry name" value="BCCT"/>
    <property type="match status" value="1"/>
</dbReference>
<feature type="transmembrane region" description="Helical" evidence="8">
    <location>
        <begin position="444"/>
        <end position="463"/>
    </location>
</feature>
<name>A0A6N7XZM8_9FIRM</name>
<keyword evidence="7 8" id="KW-0472">Membrane</keyword>
<evidence type="ECO:0000256" key="7">
    <source>
        <dbReference type="ARBA" id="ARBA00023136"/>
    </source>
</evidence>